<dbReference type="CDD" id="cd07936">
    <property type="entry name" value="SCAN"/>
    <property type="match status" value="1"/>
</dbReference>
<dbReference type="InterPro" id="IPR036051">
    <property type="entry name" value="KRAB_dom_sf"/>
</dbReference>
<dbReference type="SMART" id="SM00431">
    <property type="entry name" value="SCAN"/>
    <property type="match status" value="1"/>
</dbReference>
<keyword evidence="2" id="KW-0804">Transcription</keyword>
<dbReference type="InterPro" id="IPR038269">
    <property type="entry name" value="SCAN_sf"/>
</dbReference>
<dbReference type="PROSITE" id="PS50804">
    <property type="entry name" value="SCAN_BOX"/>
    <property type="match status" value="1"/>
</dbReference>
<keyword evidence="3" id="KW-0539">Nucleus</keyword>
<evidence type="ECO:0000259" key="5">
    <source>
        <dbReference type="PROSITE" id="PS50805"/>
    </source>
</evidence>
<dbReference type="Pfam" id="PF02023">
    <property type="entry name" value="SCAN"/>
    <property type="match status" value="1"/>
</dbReference>
<evidence type="ECO:0000313" key="6">
    <source>
        <dbReference type="Proteomes" id="UP000694871"/>
    </source>
</evidence>
<feature type="domain" description="SCAN box" evidence="4">
    <location>
        <begin position="10"/>
        <end position="85"/>
    </location>
</feature>
<keyword evidence="1" id="KW-0805">Transcription regulation</keyword>
<dbReference type="PANTHER" id="PTHR45935:SF15">
    <property type="entry name" value="SCAN BOX DOMAIN-CONTAINING PROTEIN"/>
    <property type="match status" value="1"/>
</dbReference>
<name>A0ABM1JM74_GEKJA</name>
<dbReference type="InterPro" id="IPR001909">
    <property type="entry name" value="KRAB"/>
</dbReference>
<dbReference type="PROSITE" id="PS50805">
    <property type="entry name" value="KRAB"/>
    <property type="match status" value="1"/>
</dbReference>
<evidence type="ECO:0000256" key="1">
    <source>
        <dbReference type="ARBA" id="ARBA00023015"/>
    </source>
</evidence>
<gene>
    <name evidence="7" type="primary">LOC107106857</name>
</gene>
<dbReference type="Proteomes" id="UP000694871">
    <property type="component" value="Unplaced"/>
</dbReference>
<dbReference type="Pfam" id="PF01352">
    <property type="entry name" value="KRAB"/>
    <property type="match status" value="1"/>
</dbReference>
<dbReference type="PANTHER" id="PTHR45935">
    <property type="entry name" value="PROTEIN ZBED8-RELATED"/>
    <property type="match status" value="1"/>
</dbReference>
<organism evidence="6 7">
    <name type="scientific">Gekko japonicus</name>
    <name type="common">Schlegel's Japanese gecko</name>
    <dbReference type="NCBI Taxonomy" id="146911"/>
    <lineage>
        <taxon>Eukaryota</taxon>
        <taxon>Metazoa</taxon>
        <taxon>Chordata</taxon>
        <taxon>Craniata</taxon>
        <taxon>Vertebrata</taxon>
        <taxon>Euteleostomi</taxon>
        <taxon>Lepidosauria</taxon>
        <taxon>Squamata</taxon>
        <taxon>Bifurcata</taxon>
        <taxon>Gekkota</taxon>
        <taxon>Gekkonidae</taxon>
        <taxon>Gekkoninae</taxon>
        <taxon>Gekko</taxon>
    </lineage>
</organism>
<dbReference type="InterPro" id="IPR050916">
    <property type="entry name" value="SCAN-C2H2_zinc_finger"/>
</dbReference>
<evidence type="ECO:0000259" key="4">
    <source>
        <dbReference type="PROSITE" id="PS50804"/>
    </source>
</evidence>
<proteinExistence type="predicted"/>
<keyword evidence="7" id="KW-0675">Receptor</keyword>
<protein>
    <submittedName>
        <fullName evidence="7">Neurotrophin receptor-interacting factor homolog</fullName>
    </submittedName>
</protein>
<keyword evidence="6" id="KW-1185">Reference proteome</keyword>
<evidence type="ECO:0000256" key="2">
    <source>
        <dbReference type="ARBA" id="ARBA00023163"/>
    </source>
</evidence>
<dbReference type="SMART" id="SM00349">
    <property type="entry name" value="KRAB"/>
    <property type="match status" value="1"/>
</dbReference>
<evidence type="ECO:0000256" key="3">
    <source>
        <dbReference type="ARBA" id="ARBA00023242"/>
    </source>
</evidence>
<dbReference type="RefSeq" id="XP_015262561.1">
    <property type="nucleotide sequence ID" value="XM_015407075.1"/>
</dbReference>
<evidence type="ECO:0000313" key="7">
    <source>
        <dbReference type="RefSeq" id="XP_015262561.1"/>
    </source>
</evidence>
<reference evidence="7" key="1">
    <citation type="submission" date="2025-08" db="UniProtKB">
        <authorList>
            <consortium name="RefSeq"/>
        </authorList>
    </citation>
    <scope>IDENTIFICATION</scope>
</reference>
<dbReference type="SUPFAM" id="SSF109640">
    <property type="entry name" value="KRAB domain (Kruppel-associated box)"/>
    <property type="match status" value="1"/>
</dbReference>
<dbReference type="SUPFAM" id="SSF47353">
    <property type="entry name" value="Retrovirus capsid dimerization domain-like"/>
    <property type="match status" value="1"/>
</dbReference>
<dbReference type="Gene3D" id="6.10.140.140">
    <property type="match status" value="1"/>
</dbReference>
<accession>A0ABM1JM74</accession>
<feature type="domain" description="KRAB" evidence="5">
    <location>
        <begin position="101"/>
        <end position="150"/>
    </location>
</feature>
<dbReference type="GeneID" id="107106857"/>
<sequence length="150" mass="17402">MTTDVHNRCFRQFHFHEADGPREVCSQLHRLCNCWLEPERRTKKQILDLVILEQFLAILPPEMESWVRKCGPETSSQAVALAEGFLLSQAEEKRQAEQRPFSFEEVAVYFTEAEWALLDPDQRALHREVMLENYGSVAFLGKGLPWVPTV</sequence>
<dbReference type="InterPro" id="IPR003309">
    <property type="entry name" value="SCAN_dom"/>
</dbReference>
<dbReference type="Gene3D" id="1.10.4020.10">
    <property type="entry name" value="DNA breaking-rejoining enzymes"/>
    <property type="match status" value="1"/>
</dbReference>
<dbReference type="CDD" id="cd07765">
    <property type="entry name" value="KRAB_A-box"/>
    <property type="match status" value="1"/>
</dbReference>